<comment type="similarity">
    <text evidence="7">Belongs to the binding-protein-dependent transport system permease family.</text>
</comment>
<keyword evidence="3" id="KW-1003">Cell membrane</keyword>
<dbReference type="EMBL" id="LN831776">
    <property type="protein sequence ID" value="CQR54432.1"/>
    <property type="molecule type" value="Genomic_DNA"/>
</dbReference>
<evidence type="ECO:0000256" key="4">
    <source>
        <dbReference type="ARBA" id="ARBA00022692"/>
    </source>
</evidence>
<dbReference type="Pfam" id="PF00528">
    <property type="entry name" value="BPD_transp_1"/>
    <property type="match status" value="1"/>
</dbReference>
<dbReference type="InterPro" id="IPR051393">
    <property type="entry name" value="ABC_transporter_permease"/>
</dbReference>
<dbReference type="InterPro" id="IPR035906">
    <property type="entry name" value="MetI-like_sf"/>
</dbReference>
<evidence type="ECO:0000256" key="1">
    <source>
        <dbReference type="ARBA" id="ARBA00004651"/>
    </source>
</evidence>
<dbReference type="CDD" id="cd06261">
    <property type="entry name" value="TM_PBP2"/>
    <property type="match status" value="1"/>
</dbReference>
<evidence type="ECO:0000313" key="9">
    <source>
        <dbReference type="EMBL" id="CQR54432.1"/>
    </source>
</evidence>
<comment type="subcellular location">
    <subcellularLocation>
        <location evidence="1 7">Cell membrane</location>
        <topology evidence="1 7">Multi-pass membrane protein</topology>
    </subcellularLocation>
</comment>
<evidence type="ECO:0000256" key="2">
    <source>
        <dbReference type="ARBA" id="ARBA00022448"/>
    </source>
</evidence>
<evidence type="ECO:0000313" key="10">
    <source>
        <dbReference type="Proteomes" id="UP000033163"/>
    </source>
</evidence>
<organism evidence="9 10">
    <name type="scientific">Paenibacillus riograndensis SBR5</name>
    <dbReference type="NCBI Taxonomy" id="1073571"/>
    <lineage>
        <taxon>Bacteria</taxon>
        <taxon>Bacillati</taxon>
        <taxon>Bacillota</taxon>
        <taxon>Bacilli</taxon>
        <taxon>Bacillales</taxon>
        <taxon>Paenibacillaceae</taxon>
        <taxon>Paenibacillus</taxon>
        <taxon>Paenibacillus sonchi group</taxon>
    </lineage>
</organism>
<protein>
    <submittedName>
        <fullName evidence="9">Binding-protein-dependent transport systems inner membrane component</fullName>
    </submittedName>
</protein>
<proteinExistence type="inferred from homology"/>
<dbReference type="Gene3D" id="1.10.3720.10">
    <property type="entry name" value="MetI-like"/>
    <property type="match status" value="1"/>
</dbReference>
<feature type="transmembrane region" description="Helical" evidence="7">
    <location>
        <begin position="33"/>
        <end position="60"/>
    </location>
</feature>
<feature type="domain" description="ABC transmembrane type-1" evidence="8">
    <location>
        <begin position="92"/>
        <end position="306"/>
    </location>
</feature>
<keyword evidence="4 7" id="KW-0812">Transmembrane</keyword>
<dbReference type="InterPro" id="IPR000515">
    <property type="entry name" value="MetI-like"/>
</dbReference>
<accession>A0A0E4CVQ1</accession>
<evidence type="ECO:0000256" key="7">
    <source>
        <dbReference type="RuleBase" id="RU363032"/>
    </source>
</evidence>
<gene>
    <name evidence="9" type="ORF">PRIO_2023</name>
</gene>
<evidence type="ECO:0000256" key="3">
    <source>
        <dbReference type="ARBA" id="ARBA00022475"/>
    </source>
</evidence>
<dbReference type="PANTHER" id="PTHR30193:SF41">
    <property type="entry name" value="DIACETYLCHITOBIOSE UPTAKE SYSTEM PERMEASE PROTEIN NGCF"/>
    <property type="match status" value="1"/>
</dbReference>
<dbReference type="STRING" id="483937.AMQ84_02095"/>
<dbReference type="PANTHER" id="PTHR30193">
    <property type="entry name" value="ABC TRANSPORTER PERMEASE PROTEIN"/>
    <property type="match status" value="1"/>
</dbReference>
<dbReference type="PATRIC" id="fig|1073571.4.peg.2127"/>
<feature type="transmembrane region" description="Helical" evidence="7">
    <location>
        <begin position="285"/>
        <end position="306"/>
    </location>
</feature>
<dbReference type="GO" id="GO:0055085">
    <property type="term" value="P:transmembrane transport"/>
    <property type="evidence" value="ECO:0007669"/>
    <property type="project" value="InterPro"/>
</dbReference>
<dbReference type="AlphaFoldDB" id="A0A0E4CVQ1"/>
<evidence type="ECO:0000259" key="8">
    <source>
        <dbReference type="PROSITE" id="PS50928"/>
    </source>
</evidence>
<dbReference type="SUPFAM" id="SSF161098">
    <property type="entry name" value="MetI-like"/>
    <property type="match status" value="1"/>
</dbReference>
<feature type="transmembrane region" description="Helical" evidence="7">
    <location>
        <begin position="96"/>
        <end position="117"/>
    </location>
</feature>
<reference evidence="10" key="1">
    <citation type="submission" date="2015-03" db="EMBL/GenBank/DDBJ databases">
        <authorList>
            <person name="Wibberg D."/>
        </authorList>
    </citation>
    <scope>NUCLEOTIDE SEQUENCE [LARGE SCALE GENOMIC DNA]</scope>
</reference>
<feature type="transmembrane region" description="Helical" evidence="7">
    <location>
        <begin position="186"/>
        <end position="204"/>
    </location>
</feature>
<feature type="transmembrane region" description="Helical" evidence="7">
    <location>
        <begin position="129"/>
        <end position="149"/>
    </location>
</feature>
<evidence type="ECO:0000256" key="6">
    <source>
        <dbReference type="ARBA" id="ARBA00023136"/>
    </source>
</evidence>
<dbReference type="HOGENOM" id="CLU_016047_0_0_9"/>
<dbReference type="KEGG" id="pri:PRIO_2023"/>
<sequence length="317" mass="35261">MESTGEAVSPFHKQKRNRLEGGCPVHTLKQTRLAIFIGLFPALVIYLGIAIIPIGISLYYSVMDWNGIGKMTFIGLDNYSRILTDDTFWLSVQNNVVIMLTGLVGQIPLGLIMALLLNRGLKGSGFFRTVGFMPVVISSVMVSLIWGMIYNTEYGMLNSMLAFFGLGSWQQNWLGDMKWSMLSISVAYIWQNCGLYMVIFLAALQNIPDEVNEAAELDGATGFRRTLHITIPMLRSTIMVAVVYSISNSFRVFDLIQVLTGGGPAHQTEVMTLYMYNSAFMNLRYGYGSAVSILILLFSLIVISIVNRIGREKDARG</sequence>
<name>A0A0E4CVQ1_9BACL</name>
<evidence type="ECO:0000256" key="5">
    <source>
        <dbReference type="ARBA" id="ARBA00022989"/>
    </source>
</evidence>
<dbReference type="PROSITE" id="PS50928">
    <property type="entry name" value="ABC_TM1"/>
    <property type="match status" value="1"/>
</dbReference>
<keyword evidence="5 7" id="KW-1133">Transmembrane helix</keyword>
<dbReference type="GO" id="GO:0005886">
    <property type="term" value="C:plasma membrane"/>
    <property type="evidence" value="ECO:0007669"/>
    <property type="project" value="UniProtKB-SubCell"/>
</dbReference>
<dbReference type="Proteomes" id="UP000033163">
    <property type="component" value="Chromosome I"/>
</dbReference>
<keyword evidence="2 7" id="KW-0813">Transport</keyword>
<keyword evidence="6 7" id="KW-0472">Membrane</keyword>